<evidence type="ECO:0000256" key="9">
    <source>
        <dbReference type="ARBA" id="ARBA00023180"/>
    </source>
</evidence>
<evidence type="ECO:0000313" key="13">
    <source>
        <dbReference type="EMBL" id="EEN67140.1"/>
    </source>
</evidence>
<feature type="chain" id="PRO_5002934847" description="LRRCT domain-containing protein" evidence="11">
    <location>
        <begin position="25"/>
        <end position="954"/>
    </location>
</feature>
<dbReference type="SMART" id="SM00365">
    <property type="entry name" value="LRR_SD22"/>
    <property type="match status" value="10"/>
</dbReference>
<dbReference type="EMBL" id="GG666471">
    <property type="protein sequence ID" value="EEN67140.1"/>
    <property type="molecule type" value="Genomic_DNA"/>
</dbReference>
<feature type="domain" description="LRRCT" evidence="12">
    <location>
        <begin position="427"/>
        <end position="476"/>
    </location>
</feature>
<feature type="region of interest" description="Disordered" evidence="10">
    <location>
        <begin position="694"/>
        <end position="724"/>
    </location>
</feature>
<dbReference type="eggNOG" id="KOG0619">
    <property type="taxonomic scope" value="Eukaryota"/>
</dbReference>
<dbReference type="PROSITE" id="PS51450">
    <property type="entry name" value="LRR"/>
    <property type="match status" value="8"/>
</dbReference>
<evidence type="ECO:0000256" key="1">
    <source>
        <dbReference type="ARBA" id="ARBA00004236"/>
    </source>
</evidence>
<name>C3XWN0_BRAFL</name>
<dbReference type="PANTHER" id="PTHR24373">
    <property type="entry name" value="SLIT RELATED LEUCINE-RICH REPEAT NEURONAL PROTEIN"/>
    <property type="match status" value="1"/>
</dbReference>
<organism>
    <name type="scientific">Branchiostoma floridae</name>
    <name type="common">Florida lancelet</name>
    <name type="synonym">Amphioxus</name>
    <dbReference type="NCBI Taxonomy" id="7739"/>
    <lineage>
        <taxon>Eukaryota</taxon>
        <taxon>Metazoa</taxon>
        <taxon>Chordata</taxon>
        <taxon>Cephalochordata</taxon>
        <taxon>Leptocardii</taxon>
        <taxon>Amphioxiformes</taxon>
        <taxon>Branchiostomatidae</taxon>
        <taxon>Branchiostoma</taxon>
    </lineage>
</organism>
<dbReference type="AlphaFoldDB" id="C3XWN0"/>
<gene>
    <name evidence="13" type="ORF">BRAFLDRAFT_88471</name>
</gene>
<evidence type="ECO:0000256" key="3">
    <source>
        <dbReference type="ARBA" id="ARBA00022614"/>
    </source>
</evidence>
<dbReference type="Pfam" id="PF13855">
    <property type="entry name" value="LRR_8"/>
    <property type="match status" value="4"/>
</dbReference>
<feature type="compositionally biased region" description="Polar residues" evidence="10">
    <location>
        <begin position="701"/>
        <end position="724"/>
    </location>
</feature>
<dbReference type="InterPro" id="IPR003591">
    <property type="entry name" value="Leu-rich_rpt_typical-subtyp"/>
</dbReference>
<evidence type="ECO:0000259" key="12">
    <source>
        <dbReference type="SMART" id="SM00082"/>
    </source>
</evidence>
<comment type="subcellular location">
    <subcellularLocation>
        <location evidence="1">Cell membrane</location>
    </subcellularLocation>
</comment>
<keyword evidence="2" id="KW-1003">Cell membrane</keyword>
<evidence type="ECO:0000256" key="5">
    <source>
        <dbReference type="ARBA" id="ARBA00022729"/>
    </source>
</evidence>
<sequence length="954" mass="105072">MGRKLRHLLMFLLIILKEPNMPDAGRTCTPSSVRSCAPPRCYSSYLGLTSIPLNLPSSITDLYLNHNNIAMIREGAFVNLPQLQKLSLHKNQITMIQEGAFVNLPQLQKLSLSYNQITLIQEGTFVNLAQLQELKLSHNKITMLQNGAFVNLPQLKTLFLSYNNIAMIREGVFVNVPQLQYLNLFSNQITKIQPDAFANLPGLRVLSLSHNKITKIKEDAFANLSGLRVLWLGKNKITTINPGIFANLPWLEKLHLWGNQITLIQEGTFVNLAQLQELDLSNNKITLIPPGAFAKFTLLQVLLLTSNKITLIQKGTFVNLTRLRKLSLYYNQITMIQPGAFANLPGLLELNLSRNKITKIKEDAFANLSGLRELWLVNNKITTIKPGIFAKIPQLQKLYLTNNKMSAIAPLAFSLLPCNLDIHLDRNPWQCDCKMVPFRLDSTEFPSFKDQIFCTEPANLRGQKLTDVSPEDLVCAETTTSVLPVDVQVTLKFNNSYKGTTADSTVKNKKDKTRPTIASTLQSNSFHADTQITSNDYYNSTTADLKAGIALIGTVILTIWCKRRTKNPPPGSSSGPNSNIALRRLNMTGTVVINGHYYQTGQDQSQTITQSHANTTAVVVASGLDHQYEDIGRHTNLRQGQSQTITDSNTNTVATVMTSAHDHQYEDVDNHHNQADQGQSLVNTKPLKVENLSHHDHDQTGHCQSQAANESLESRNLSYGTGPTASQQNVLYKVVGQFEATNKSISNSTANVVTSGHDHQYEDITQHDKIEQGQSLVKTKSLKVGNLSHDEVLAALDPNPMYADVGALPNGQTSTAMISGQGQTGQGQSQAIAEHYTNTTAAVVTSGHDHQYIHVDNDHDQTGQGQSQAIAESLESRNLSYGTGPTASQQNALYKVVGQSEATNKSISNSTATVVTSGHDHTKLSAPREVFYSTGPPYRCLAAPPTRPRTAAEM</sequence>
<proteinExistence type="predicted"/>
<dbReference type="FunFam" id="3.80.10.10:FF:001438">
    <property type="entry name" value="Uncharacterized protein"/>
    <property type="match status" value="1"/>
</dbReference>
<evidence type="ECO:0000256" key="11">
    <source>
        <dbReference type="SAM" id="SignalP"/>
    </source>
</evidence>
<keyword evidence="6" id="KW-0677">Repeat</keyword>
<dbReference type="InParanoid" id="C3XWN0"/>
<dbReference type="InterPro" id="IPR000483">
    <property type="entry name" value="Cys-rich_flank_reg_C"/>
</dbReference>
<evidence type="ECO:0000256" key="8">
    <source>
        <dbReference type="ARBA" id="ARBA00023136"/>
    </source>
</evidence>
<evidence type="ECO:0000256" key="10">
    <source>
        <dbReference type="SAM" id="MobiDB-lite"/>
    </source>
</evidence>
<keyword evidence="9" id="KW-0325">Glycoprotein</keyword>
<accession>C3XWN0</accession>
<dbReference type="SUPFAM" id="SSF52058">
    <property type="entry name" value="L domain-like"/>
    <property type="match status" value="2"/>
</dbReference>
<keyword evidence="8" id="KW-0472">Membrane</keyword>
<dbReference type="InterPro" id="IPR050328">
    <property type="entry name" value="Dev_Immune_Receptor"/>
</dbReference>
<protein>
    <recommendedName>
        <fullName evidence="12">LRRCT domain-containing protein</fullName>
    </recommendedName>
</protein>
<evidence type="ECO:0000256" key="6">
    <source>
        <dbReference type="ARBA" id="ARBA00022737"/>
    </source>
</evidence>
<dbReference type="GO" id="GO:0005886">
    <property type="term" value="C:plasma membrane"/>
    <property type="evidence" value="ECO:0007669"/>
    <property type="project" value="UniProtKB-SubCell"/>
</dbReference>
<dbReference type="SMART" id="SM00082">
    <property type="entry name" value="LRRCT"/>
    <property type="match status" value="1"/>
</dbReference>
<dbReference type="SMART" id="SM00369">
    <property type="entry name" value="LRR_TYP"/>
    <property type="match status" value="15"/>
</dbReference>
<keyword evidence="5 11" id="KW-0732">Signal</keyword>
<dbReference type="InterPro" id="IPR032675">
    <property type="entry name" value="LRR_dom_sf"/>
</dbReference>
<keyword evidence="4" id="KW-0812">Transmembrane</keyword>
<reference evidence="13" key="1">
    <citation type="journal article" date="2008" name="Nature">
        <title>The amphioxus genome and the evolution of the chordate karyotype.</title>
        <authorList>
            <consortium name="US DOE Joint Genome Institute (JGI-PGF)"/>
            <person name="Putnam N.H."/>
            <person name="Butts T."/>
            <person name="Ferrier D.E.K."/>
            <person name="Furlong R.F."/>
            <person name="Hellsten U."/>
            <person name="Kawashima T."/>
            <person name="Robinson-Rechavi M."/>
            <person name="Shoguchi E."/>
            <person name="Terry A."/>
            <person name="Yu J.-K."/>
            <person name="Benito-Gutierrez E.L."/>
            <person name="Dubchak I."/>
            <person name="Garcia-Fernandez J."/>
            <person name="Gibson-Brown J.J."/>
            <person name="Grigoriev I.V."/>
            <person name="Horton A.C."/>
            <person name="de Jong P.J."/>
            <person name="Jurka J."/>
            <person name="Kapitonov V.V."/>
            <person name="Kohara Y."/>
            <person name="Kuroki Y."/>
            <person name="Lindquist E."/>
            <person name="Lucas S."/>
            <person name="Osoegawa K."/>
            <person name="Pennacchio L.A."/>
            <person name="Salamov A.A."/>
            <person name="Satou Y."/>
            <person name="Sauka-Spengler T."/>
            <person name="Schmutz J."/>
            <person name="Shin-I T."/>
            <person name="Toyoda A."/>
            <person name="Bronner-Fraser M."/>
            <person name="Fujiyama A."/>
            <person name="Holland L.Z."/>
            <person name="Holland P.W.H."/>
            <person name="Satoh N."/>
            <person name="Rokhsar D.S."/>
        </authorList>
    </citation>
    <scope>NUCLEOTIDE SEQUENCE [LARGE SCALE GENOMIC DNA]</scope>
    <source>
        <strain evidence="13">S238N-H82</strain>
        <tissue evidence="13">Testes</tissue>
    </source>
</reference>
<evidence type="ECO:0000256" key="2">
    <source>
        <dbReference type="ARBA" id="ARBA00022475"/>
    </source>
</evidence>
<dbReference type="PANTHER" id="PTHR24373:SF398">
    <property type="entry name" value="LEUCINE-RICH REPEAT-CONTAINING G-PROTEIN COUPLED RECEPTOR 6"/>
    <property type="match status" value="1"/>
</dbReference>
<dbReference type="FunFam" id="3.80.10.10:FF:000770">
    <property type="entry name" value="Uncharacterized protein"/>
    <property type="match status" value="1"/>
</dbReference>
<keyword evidence="7" id="KW-1133">Transmembrane helix</keyword>
<keyword evidence="3" id="KW-0433">Leucine-rich repeat</keyword>
<dbReference type="FunFam" id="3.80.10.10:FF:001360">
    <property type="entry name" value="Uncharacterized protein"/>
    <property type="match status" value="1"/>
</dbReference>
<dbReference type="Gene3D" id="3.80.10.10">
    <property type="entry name" value="Ribonuclease Inhibitor"/>
    <property type="match status" value="4"/>
</dbReference>
<evidence type="ECO:0000256" key="7">
    <source>
        <dbReference type="ARBA" id="ARBA00022989"/>
    </source>
</evidence>
<dbReference type="InterPro" id="IPR001611">
    <property type="entry name" value="Leu-rich_rpt"/>
</dbReference>
<evidence type="ECO:0000256" key="4">
    <source>
        <dbReference type="ARBA" id="ARBA00022692"/>
    </source>
</evidence>
<feature type="signal peptide" evidence="11">
    <location>
        <begin position="1"/>
        <end position="24"/>
    </location>
</feature>